<gene>
    <name evidence="13" type="ORF">CVM73_03410</name>
</gene>
<protein>
    <recommendedName>
        <fullName evidence="11">Endo-1,3-beta-glucanase btgC</fullName>
    </recommendedName>
    <alternativeName>
        <fullName evidence="10">Laminarinase btgC</fullName>
    </alternativeName>
</protein>
<dbReference type="InterPro" id="IPR050732">
    <property type="entry name" value="Beta-glucan_modifiers"/>
</dbReference>
<keyword evidence="12" id="KW-0812">Transmembrane</keyword>
<keyword evidence="3" id="KW-0378">Hydrolase</keyword>
<feature type="transmembrane region" description="Helical" evidence="12">
    <location>
        <begin position="467"/>
        <end position="486"/>
    </location>
</feature>
<evidence type="ECO:0000256" key="4">
    <source>
        <dbReference type="ARBA" id="ARBA00023136"/>
    </source>
</evidence>
<keyword evidence="14" id="KW-1185">Reference proteome</keyword>
<feature type="transmembrane region" description="Helical" evidence="12">
    <location>
        <begin position="440"/>
        <end position="458"/>
    </location>
</feature>
<dbReference type="PANTHER" id="PTHR16631:SF17">
    <property type="entry name" value="GLUCAN ENDO-1,3-BETA-GLUCOSIDASE BTGC"/>
    <property type="match status" value="1"/>
</dbReference>
<keyword evidence="8" id="KW-0624">Polysaccharide degradation</keyword>
<evidence type="ECO:0000256" key="10">
    <source>
        <dbReference type="ARBA" id="ARBA00042373"/>
    </source>
</evidence>
<name>A0A2M8RG75_9BRAD</name>
<keyword evidence="2" id="KW-1003">Cell membrane</keyword>
<comment type="function">
    <text evidence="9">Glucanases play a role in cell expansion during growth, in cell-cell fusion during mating, and in spore release during sporulation. This enzyme may be involved in beta-glucan degradation. Active on laminarin and lichenan.</text>
</comment>
<evidence type="ECO:0000256" key="11">
    <source>
        <dbReference type="ARBA" id="ARBA00043078"/>
    </source>
</evidence>
<organism evidence="13 14">
    <name type="scientific">Bradyrhizobium forestalis</name>
    <dbReference type="NCBI Taxonomy" id="1419263"/>
    <lineage>
        <taxon>Bacteria</taxon>
        <taxon>Pseudomonadati</taxon>
        <taxon>Pseudomonadota</taxon>
        <taxon>Alphaproteobacteria</taxon>
        <taxon>Hyphomicrobiales</taxon>
        <taxon>Nitrobacteraceae</taxon>
        <taxon>Bradyrhizobium</taxon>
    </lineage>
</organism>
<dbReference type="Proteomes" id="UP000231194">
    <property type="component" value="Unassembled WGS sequence"/>
</dbReference>
<dbReference type="GO" id="GO:0016787">
    <property type="term" value="F:hydrolase activity"/>
    <property type="evidence" value="ECO:0007669"/>
    <property type="project" value="UniProtKB-KW"/>
</dbReference>
<proteinExistence type="predicted"/>
<evidence type="ECO:0000256" key="3">
    <source>
        <dbReference type="ARBA" id="ARBA00022801"/>
    </source>
</evidence>
<evidence type="ECO:0000313" key="13">
    <source>
        <dbReference type="EMBL" id="PJG56829.1"/>
    </source>
</evidence>
<comment type="subcellular location">
    <subcellularLocation>
        <location evidence="1">Cell membrane</location>
    </subcellularLocation>
</comment>
<feature type="transmembrane region" description="Helical" evidence="12">
    <location>
        <begin position="334"/>
        <end position="352"/>
    </location>
</feature>
<evidence type="ECO:0000256" key="9">
    <source>
        <dbReference type="ARBA" id="ARBA00037649"/>
    </source>
</evidence>
<dbReference type="GO" id="GO:0071555">
    <property type="term" value="P:cell wall organization"/>
    <property type="evidence" value="ECO:0007669"/>
    <property type="project" value="UniProtKB-KW"/>
</dbReference>
<accession>A0A2M8RG75</accession>
<feature type="transmembrane region" description="Helical" evidence="12">
    <location>
        <begin position="410"/>
        <end position="434"/>
    </location>
</feature>
<dbReference type="OrthoDB" id="9806824at2"/>
<dbReference type="Gene3D" id="3.20.20.80">
    <property type="entry name" value="Glycosidases"/>
    <property type="match status" value="1"/>
</dbReference>
<evidence type="ECO:0000256" key="6">
    <source>
        <dbReference type="ARBA" id="ARBA00023277"/>
    </source>
</evidence>
<evidence type="ECO:0000256" key="1">
    <source>
        <dbReference type="ARBA" id="ARBA00004236"/>
    </source>
</evidence>
<keyword evidence="6" id="KW-0119">Carbohydrate metabolism</keyword>
<dbReference type="AlphaFoldDB" id="A0A2M8RG75"/>
<evidence type="ECO:0000256" key="8">
    <source>
        <dbReference type="ARBA" id="ARBA00023326"/>
    </source>
</evidence>
<dbReference type="InterPro" id="IPR017853">
    <property type="entry name" value="GH"/>
</dbReference>
<evidence type="ECO:0000256" key="12">
    <source>
        <dbReference type="SAM" id="Phobius"/>
    </source>
</evidence>
<evidence type="ECO:0000313" key="14">
    <source>
        <dbReference type="Proteomes" id="UP000231194"/>
    </source>
</evidence>
<dbReference type="PANTHER" id="PTHR16631">
    <property type="entry name" value="GLUCAN 1,3-BETA-GLUCOSIDASE"/>
    <property type="match status" value="1"/>
</dbReference>
<keyword evidence="12" id="KW-1133">Transmembrane helix</keyword>
<evidence type="ECO:0000256" key="7">
    <source>
        <dbReference type="ARBA" id="ARBA00023316"/>
    </source>
</evidence>
<evidence type="ECO:0000256" key="2">
    <source>
        <dbReference type="ARBA" id="ARBA00022475"/>
    </source>
</evidence>
<sequence>MWWWLATPITLARAPIDPADKVQCVSYAPFRGEQSPLDAWTHIEADQIEQDLRQLKQITDCIRTYSMENGLDQVPAIAAKVGGLKVLQGIWLSSNRTKNFAQAALAVRLTKEFPEIITAVIVGNEVLLRGEMTTADLVSIIRSVKAQVSVPVTYADVWEYWLKNREVHDAVDFVTIHILPYWEDFPVKAKFASAHVEAIRERMAVAFPGKEILIGETGWPSEGRMRDGALPSRTNQARVVSEILSLAKAQKFRVNLIESYDQPWKRRLEGTVGGYWGLYDSVRRSLKYPPGEPISNFPYWKWYMGAGMGLSVLVFTVALITLRRRPWTPRFSAWLGVGISATSAGILLGIGADKMYYESYGIGGWLLWGALLLAGILSPIFCAQAMVIGRSLPTFLDLLGPRGGRKWSKLTAVLGLTLAVTAVIAAATALGFVFDPRYKDFPYASLTMAVVPFALLMLNRPQIGQRPIAEAVFAGVLALSAVFVLFNEGRDNWQSLWTCAIYLLFALTLWRARAEQTQE</sequence>
<dbReference type="EMBL" id="PGVG01000002">
    <property type="protein sequence ID" value="PJG56829.1"/>
    <property type="molecule type" value="Genomic_DNA"/>
</dbReference>
<keyword evidence="5" id="KW-0325">Glycoprotein</keyword>
<keyword evidence="4 12" id="KW-0472">Membrane</keyword>
<keyword evidence="7" id="KW-0961">Cell wall biogenesis/degradation</keyword>
<evidence type="ECO:0000256" key="5">
    <source>
        <dbReference type="ARBA" id="ARBA00023180"/>
    </source>
</evidence>
<feature type="transmembrane region" description="Helical" evidence="12">
    <location>
        <begin position="492"/>
        <end position="510"/>
    </location>
</feature>
<dbReference type="SUPFAM" id="SSF51445">
    <property type="entry name" value="(Trans)glycosidases"/>
    <property type="match status" value="1"/>
</dbReference>
<dbReference type="GO" id="GO:0005886">
    <property type="term" value="C:plasma membrane"/>
    <property type="evidence" value="ECO:0007669"/>
    <property type="project" value="UniProtKB-SubCell"/>
</dbReference>
<dbReference type="GO" id="GO:0000272">
    <property type="term" value="P:polysaccharide catabolic process"/>
    <property type="evidence" value="ECO:0007669"/>
    <property type="project" value="UniProtKB-KW"/>
</dbReference>
<comment type="caution">
    <text evidence="13">The sequence shown here is derived from an EMBL/GenBank/DDBJ whole genome shotgun (WGS) entry which is preliminary data.</text>
</comment>
<reference evidence="13 14" key="1">
    <citation type="submission" date="2017-11" db="EMBL/GenBank/DDBJ databases">
        <title>Bradyrhizobium forestalis sp. nov., an efficient nitrogen-fixing bacterium isolated from nodules of forest legume species in the Amazon.</title>
        <authorList>
            <person name="Costa E.M."/>
            <person name="Guimaraes A."/>
            <person name="Carvalho T.S."/>
            <person name="Rodrigues T.L."/>
            <person name="Ribeiro P.R.A."/>
            <person name="Lebbe L."/>
            <person name="Willems A."/>
            <person name="Moreira F.M.S."/>
        </authorList>
    </citation>
    <scope>NUCLEOTIDE SEQUENCE [LARGE SCALE GENOMIC DNA]</scope>
    <source>
        <strain evidence="13 14">INPA54B</strain>
    </source>
</reference>
<feature type="transmembrane region" description="Helical" evidence="12">
    <location>
        <begin position="364"/>
        <end position="389"/>
    </location>
</feature>
<feature type="transmembrane region" description="Helical" evidence="12">
    <location>
        <begin position="302"/>
        <end position="322"/>
    </location>
</feature>